<keyword evidence="2" id="KW-0808">Transferase</keyword>
<protein>
    <submittedName>
        <fullName evidence="2">Methyltransferase type 11</fullName>
    </submittedName>
</protein>
<dbReference type="EMBL" id="CP002628">
    <property type="protein sequence ID" value="AEB07311.1"/>
    <property type="molecule type" value="Genomic_DNA"/>
</dbReference>
<accession>F2N8C8</accession>
<gene>
    <name evidence="2" type="ordered locus">Corgl_1208</name>
</gene>
<dbReference type="Gene3D" id="3.40.50.150">
    <property type="entry name" value="Vaccinia Virus protein VP39"/>
    <property type="match status" value="1"/>
</dbReference>
<dbReference type="InterPro" id="IPR029063">
    <property type="entry name" value="SAM-dependent_MTases_sf"/>
</dbReference>
<dbReference type="RefSeq" id="WP_013709054.1">
    <property type="nucleotide sequence ID" value="NC_015389.1"/>
</dbReference>
<evidence type="ECO:0000313" key="2">
    <source>
        <dbReference type="EMBL" id="AEB07311.1"/>
    </source>
</evidence>
<dbReference type="GO" id="GO:0008168">
    <property type="term" value="F:methyltransferase activity"/>
    <property type="evidence" value="ECO:0007669"/>
    <property type="project" value="UniProtKB-KW"/>
</dbReference>
<organism evidence="2 3">
    <name type="scientific">Coriobacterium glomerans (strain ATCC 49209 / DSM 20642 / JCM 10262 / PW2)</name>
    <dbReference type="NCBI Taxonomy" id="700015"/>
    <lineage>
        <taxon>Bacteria</taxon>
        <taxon>Bacillati</taxon>
        <taxon>Actinomycetota</taxon>
        <taxon>Coriobacteriia</taxon>
        <taxon>Coriobacteriales</taxon>
        <taxon>Coriobacteriaceae</taxon>
        <taxon>Coriobacterium</taxon>
    </lineage>
</organism>
<dbReference type="Pfam" id="PF13649">
    <property type="entry name" value="Methyltransf_25"/>
    <property type="match status" value="1"/>
</dbReference>
<reference evidence="3" key="1">
    <citation type="journal article" date="2013" name="Stand. Genomic Sci.">
        <title>Complete genome sequence of Coriobacterium glomerans type strain (PW2(T)) from the midgut of Pyrrhocoris apterus L. (red soldier bug).</title>
        <authorList>
            <person name="Stackebrandt E."/>
            <person name="Zeytun A."/>
            <person name="Lapidus A."/>
            <person name="Nolan M."/>
            <person name="Lucas S."/>
            <person name="Hammon N."/>
            <person name="Deshpande S."/>
            <person name="Cheng J.F."/>
            <person name="Tapia R."/>
            <person name="Goodwin L.A."/>
            <person name="Pitluck S."/>
            <person name="Liolios K."/>
            <person name="Pagani I."/>
            <person name="Ivanova N."/>
            <person name="Mavromatis K."/>
            <person name="Mikhailova N."/>
            <person name="Huntemann M."/>
            <person name="Pati A."/>
            <person name="Chen A."/>
            <person name="Palaniappan K."/>
            <person name="Chang Y.J."/>
            <person name="Land M."/>
            <person name="Hauser L."/>
            <person name="Rohde M."/>
            <person name="Pukall R."/>
            <person name="Goker M."/>
            <person name="Detter J.C."/>
            <person name="Woyke T."/>
            <person name="Bristow J."/>
            <person name="Eisen J.A."/>
            <person name="Markowitz V."/>
            <person name="Hugenholtz P."/>
            <person name="Kyrpides N.C."/>
            <person name="Klenk H.P."/>
        </authorList>
    </citation>
    <scope>NUCLEOTIDE SEQUENCE</scope>
    <source>
        <strain evidence="3">ATCC 49209 / DSM 20642 / JCM 10262 / PW2</strain>
    </source>
</reference>
<evidence type="ECO:0000259" key="1">
    <source>
        <dbReference type="Pfam" id="PF13649"/>
    </source>
</evidence>
<name>F2N8C8_CORGP</name>
<keyword evidence="2" id="KW-0489">Methyltransferase</keyword>
<feature type="domain" description="Methyltransferase" evidence="1">
    <location>
        <begin position="49"/>
        <end position="107"/>
    </location>
</feature>
<dbReference type="InterPro" id="IPR041698">
    <property type="entry name" value="Methyltransf_25"/>
</dbReference>
<dbReference type="CDD" id="cd02440">
    <property type="entry name" value="AdoMet_MTases"/>
    <property type="match status" value="1"/>
</dbReference>
<dbReference type="KEGG" id="cgo:Corgl_1208"/>
<dbReference type="STRING" id="700015.Corgl_1208"/>
<dbReference type="Proteomes" id="UP000006851">
    <property type="component" value="Chromosome"/>
</dbReference>
<dbReference type="HOGENOM" id="CLU_1193199_0_0_11"/>
<dbReference type="OrthoDB" id="5566900at2"/>
<proteinExistence type="predicted"/>
<sequence>MREQEAEARSQTAFDRHAATYDDDIKGRHARTLYPAVMERLARLRFDTVLDIGCGTGAVLDLITRHDPNVRALGIDLSERMVQRATDRLAGRAEITLGDAKHLPFDEYAQRLTAPLTLLVDDATLTFRMLLQRLPSLSDVESPDDPSYEAFHRGSSSWIHDLSSLKVCSIMVPHVAEAIRRANERGETCIEDCDAAASFAVFGQMGVLLDTTLDKKERVERIQAFLHRLLDI</sequence>
<evidence type="ECO:0000313" key="3">
    <source>
        <dbReference type="Proteomes" id="UP000006851"/>
    </source>
</evidence>
<dbReference type="SUPFAM" id="SSF53335">
    <property type="entry name" value="S-adenosyl-L-methionine-dependent methyltransferases"/>
    <property type="match status" value="1"/>
</dbReference>
<dbReference type="AlphaFoldDB" id="F2N8C8"/>
<dbReference type="eggNOG" id="COG2226">
    <property type="taxonomic scope" value="Bacteria"/>
</dbReference>
<keyword evidence="3" id="KW-1185">Reference proteome</keyword>
<dbReference type="GO" id="GO:0032259">
    <property type="term" value="P:methylation"/>
    <property type="evidence" value="ECO:0007669"/>
    <property type="project" value="UniProtKB-KW"/>
</dbReference>